<dbReference type="EMBL" id="UGHX01000001">
    <property type="protein sequence ID" value="STP11703.1"/>
    <property type="molecule type" value="Genomic_DNA"/>
</dbReference>
<dbReference type="Pfam" id="PF05833">
    <property type="entry name" value="NFACT_N"/>
    <property type="match status" value="1"/>
</dbReference>
<organism evidence="1 2">
    <name type="scientific">Helicobacter cinaedi</name>
    <dbReference type="NCBI Taxonomy" id="213"/>
    <lineage>
        <taxon>Bacteria</taxon>
        <taxon>Pseudomonadati</taxon>
        <taxon>Campylobacterota</taxon>
        <taxon>Epsilonproteobacteria</taxon>
        <taxon>Campylobacterales</taxon>
        <taxon>Helicobacteraceae</taxon>
        <taxon>Helicobacter</taxon>
    </lineage>
</organism>
<accession>A0A377JV93</accession>
<dbReference type="AlphaFoldDB" id="A0A377JV93"/>
<dbReference type="RefSeq" id="WP_115722228.1">
    <property type="nucleotide sequence ID" value="NZ_UGHX01000001.1"/>
</dbReference>
<protein>
    <submittedName>
        <fullName evidence="1">Fibronectin/fibrinogen-binding protein</fullName>
    </submittedName>
</protein>
<dbReference type="Gene3D" id="2.30.310.10">
    <property type="entry name" value="ibrinogen binding protein from staphylococcus aureus domain"/>
    <property type="match status" value="1"/>
</dbReference>
<sequence length="461" mass="52802">MNLALLKGVERYLQGMQSIAVAKRKDSNLFLFVFRDTSGARQSLYFDMSKAQSHIFIAPKEILQTREFNAPFDTKLTQCTTNAEIQKVQVDGENRILQFLLTQKGKYKKQSFWLMCEFTGKHTNMIICDEKLIVIEALRHIPHSKSWREVKVGMLLESLPQRAGEKTESLSQSETQEELIAAYQKHYLSKQEQKKHNAIMSLQAKKAKLEQVLADLPQYESLIESAALYAKYGELLFTHLHTLPPYKCQNAEVEVKDFNGKNVLVPLPQNMRDFTEAGNFYYTQSKKLNKKAKHLHLQQENLEYKINFICDEIAFVERFGEVELFAKNPKLKNVGAKQKAEKAEFESFFIDGYKISVGRNAKENQKLLEVARAEDLWFHIKDVPSSHLIIHCGKQMPPNAILHKSAEILVGLYAARKGVGDFVVDYTKRRFVKLSQNAQVTYAKHTSIICKASNAECKVVG</sequence>
<evidence type="ECO:0000313" key="1">
    <source>
        <dbReference type="EMBL" id="STP11703.1"/>
    </source>
</evidence>
<dbReference type="Proteomes" id="UP000255103">
    <property type="component" value="Unassembled WGS sequence"/>
</dbReference>
<evidence type="ECO:0000313" key="2">
    <source>
        <dbReference type="Proteomes" id="UP000255103"/>
    </source>
</evidence>
<name>A0A377JV93_9HELI</name>
<gene>
    <name evidence="1" type="ORF">NCTC12219_01602</name>
</gene>
<proteinExistence type="predicted"/>
<reference evidence="1 2" key="1">
    <citation type="submission" date="2018-06" db="EMBL/GenBank/DDBJ databases">
        <authorList>
            <consortium name="Pathogen Informatics"/>
            <person name="Doyle S."/>
        </authorList>
    </citation>
    <scope>NUCLEOTIDE SEQUENCE [LARGE SCALE GENOMIC DNA]</scope>
    <source>
        <strain evidence="1 2">NCTC12219</strain>
    </source>
</reference>